<dbReference type="Gene3D" id="3.40.50.720">
    <property type="entry name" value="NAD(P)-binding Rossmann-like Domain"/>
    <property type="match status" value="1"/>
</dbReference>
<dbReference type="Pfam" id="PF00106">
    <property type="entry name" value="adh_short"/>
    <property type="match status" value="1"/>
</dbReference>
<dbReference type="CDD" id="cd05374">
    <property type="entry name" value="17beta-HSD-like_SDR_c"/>
    <property type="match status" value="1"/>
</dbReference>
<gene>
    <name evidence="2" type="ORF">DICPUDRAFT_73705</name>
</gene>
<dbReference type="SUPFAM" id="SSF51735">
    <property type="entry name" value="NAD(P)-binding Rossmann-fold domains"/>
    <property type="match status" value="1"/>
</dbReference>
<dbReference type="AlphaFoldDB" id="F1A4B4"/>
<dbReference type="KEGG" id="dpp:DICPUDRAFT_73705"/>
<proteinExistence type="inferred from homology"/>
<evidence type="ECO:0000256" key="1">
    <source>
        <dbReference type="RuleBase" id="RU000363"/>
    </source>
</evidence>
<dbReference type="VEuPathDB" id="AmoebaDB:DICPUDRAFT_73705"/>
<dbReference type="InterPro" id="IPR036291">
    <property type="entry name" value="NAD(P)-bd_dom_sf"/>
</dbReference>
<name>F1A4B4_DICPU</name>
<dbReference type="PROSITE" id="PS00061">
    <property type="entry name" value="ADH_SHORT"/>
    <property type="match status" value="1"/>
</dbReference>
<dbReference type="PANTHER" id="PTHR43976">
    <property type="entry name" value="SHORT CHAIN DEHYDROGENASE"/>
    <property type="match status" value="1"/>
</dbReference>
<dbReference type="RefSeq" id="XP_003294506.1">
    <property type="nucleotide sequence ID" value="XM_003294458.1"/>
</dbReference>
<dbReference type="OrthoDB" id="13950at2759"/>
<evidence type="ECO:0008006" key="4">
    <source>
        <dbReference type="Google" id="ProtNLM"/>
    </source>
</evidence>
<dbReference type="eggNOG" id="KOG1205">
    <property type="taxonomic scope" value="Eukaryota"/>
</dbReference>
<dbReference type="InParanoid" id="F1A4B4"/>
<dbReference type="InterPro" id="IPR002347">
    <property type="entry name" value="SDR_fam"/>
</dbReference>
<dbReference type="PRINTS" id="PR00081">
    <property type="entry name" value="GDHRDH"/>
</dbReference>
<sequence>MSNTPKVFYISGSSSGFGLILTNKLLEKGCYVAATSRDKQKLTKNVEQSFVTENNFLALEVDVKSDESVKKSIEDTISKFSRIDVVINNCGYSQYGALEELSDEEITECFNVNVFGYIRVIRNSLPHLRANKTFPEGPRIINISSSSGFSSYLPGIGIYGATKHAVEGLSESLSQELLEFGIHVTTILPGPYRTNFSNNIQSPKNPIPEYTSVRKSEAMFSEQSGKQAGDPYTGSDCIIDVAFLEKPPVHFWLGKSAHDAAKRKMERVTEDLKVLYDQSINTQYK</sequence>
<evidence type="ECO:0000313" key="3">
    <source>
        <dbReference type="Proteomes" id="UP000001064"/>
    </source>
</evidence>
<dbReference type="InterPro" id="IPR051911">
    <property type="entry name" value="SDR_oxidoreductase"/>
</dbReference>
<reference evidence="3" key="1">
    <citation type="journal article" date="2011" name="Genome Biol.">
        <title>Comparative genomics of the social amoebae Dictyostelium discoideum and Dictyostelium purpureum.</title>
        <authorList>
            <consortium name="US DOE Joint Genome Institute (JGI-PGF)"/>
            <person name="Sucgang R."/>
            <person name="Kuo A."/>
            <person name="Tian X."/>
            <person name="Salerno W."/>
            <person name="Parikh A."/>
            <person name="Feasley C.L."/>
            <person name="Dalin E."/>
            <person name="Tu H."/>
            <person name="Huang E."/>
            <person name="Barry K."/>
            <person name="Lindquist E."/>
            <person name="Shapiro H."/>
            <person name="Bruce D."/>
            <person name="Schmutz J."/>
            <person name="Salamov A."/>
            <person name="Fey P."/>
            <person name="Gaudet P."/>
            <person name="Anjard C."/>
            <person name="Babu M.M."/>
            <person name="Basu S."/>
            <person name="Bushmanova Y."/>
            <person name="van der Wel H."/>
            <person name="Katoh-Kurasawa M."/>
            <person name="Dinh C."/>
            <person name="Coutinho P.M."/>
            <person name="Saito T."/>
            <person name="Elias M."/>
            <person name="Schaap P."/>
            <person name="Kay R.R."/>
            <person name="Henrissat B."/>
            <person name="Eichinger L."/>
            <person name="Rivero F."/>
            <person name="Putnam N.H."/>
            <person name="West C.M."/>
            <person name="Loomis W.F."/>
            <person name="Chisholm R.L."/>
            <person name="Shaulsky G."/>
            <person name="Strassmann J.E."/>
            <person name="Queller D.C."/>
            <person name="Kuspa A."/>
            <person name="Grigoriev I.V."/>
        </authorList>
    </citation>
    <scope>NUCLEOTIDE SEQUENCE [LARGE SCALE GENOMIC DNA]</scope>
    <source>
        <strain evidence="3">QSDP1</strain>
    </source>
</reference>
<dbReference type="PRINTS" id="PR00080">
    <property type="entry name" value="SDRFAMILY"/>
</dbReference>
<organism evidence="2 3">
    <name type="scientific">Dictyostelium purpureum</name>
    <name type="common">Slime mold</name>
    <dbReference type="NCBI Taxonomy" id="5786"/>
    <lineage>
        <taxon>Eukaryota</taxon>
        <taxon>Amoebozoa</taxon>
        <taxon>Evosea</taxon>
        <taxon>Eumycetozoa</taxon>
        <taxon>Dictyostelia</taxon>
        <taxon>Dictyosteliales</taxon>
        <taxon>Dictyosteliaceae</taxon>
        <taxon>Dictyostelium</taxon>
    </lineage>
</organism>
<dbReference type="InterPro" id="IPR020904">
    <property type="entry name" value="Sc_DH/Rdtase_CS"/>
</dbReference>
<keyword evidence="3" id="KW-1185">Reference proteome</keyword>
<dbReference type="GeneID" id="10506886"/>
<evidence type="ECO:0000313" key="2">
    <source>
        <dbReference type="EMBL" id="EGC28967.1"/>
    </source>
</evidence>
<protein>
    <recommendedName>
        <fullName evidence="4">Short-chain dehydrogenase/reductase SDR</fullName>
    </recommendedName>
</protein>
<dbReference type="PANTHER" id="PTHR43976:SF7">
    <property type="entry name" value="SHORT-CHAIN DEHYDROGENASE_REDUCTASE FAMILY PROTEIN"/>
    <property type="match status" value="1"/>
</dbReference>
<comment type="similarity">
    <text evidence="1">Belongs to the short-chain dehydrogenases/reductases (SDR) family.</text>
</comment>
<accession>F1A4B4</accession>
<dbReference type="OMA" id="KGLHRDT"/>
<dbReference type="EMBL" id="GL871509">
    <property type="protein sequence ID" value="EGC28967.1"/>
    <property type="molecule type" value="Genomic_DNA"/>
</dbReference>
<dbReference type="STRING" id="5786.F1A4B4"/>
<dbReference type="Proteomes" id="UP000001064">
    <property type="component" value="Unassembled WGS sequence"/>
</dbReference>